<dbReference type="SUPFAM" id="SSF53448">
    <property type="entry name" value="Nucleotide-diphospho-sugar transferases"/>
    <property type="match status" value="1"/>
</dbReference>
<keyword evidence="11" id="KW-1185">Reference proteome</keyword>
<dbReference type="RefSeq" id="WP_235281520.1">
    <property type="nucleotide sequence ID" value="NZ_JYJB01000010.1"/>
</dbReference>
<comment type="subcellular location">
    <subcellularLocation>
        <location evidence="1">Membrane</location>
        <topology evidence="1">Multi-pass membrane protein</topology>
    </subcellularLocation>
</comment>
<dbReference type="PATRIC" id="fig|273678.4.peg.3500"/>
<evidence type="ECO:0000313" key="11">
    <source>
        <dbReference type="Proteomes" id="UP000033900"/>
    </source>
</evidence>
<dbReference type="AlphaFoldDB" id="A0A0M2HPL2"/>
<protein>
    <submittedName>
        <fullName evidence="10">Putative glycosyltransferase CsbB</fullName>
        <ecNumber evidence="10">2.4.-.-</ecNumber>
    </submittedName>
</protein>
<dbReference type="EMBL" id="JYJB01000010">
    <property type="protein sequence ID" value="KJL46863.1"/>
    <property type="molecule type" value="Genomic_DNA"/>
</dbReference>
<evidence type="ECO:0000259" key="9">
    <source>
        <dbReference type="Pfam" id="PF00535"/>
    </source>
</evidence>
<dbReference type="GO" id="GO:0005886">
    <property type="term" value="C:plasma membrane"/>
    <property type="evidence" value="ECO:0007669"/>
    <property type="project" value="TreeGrafter"/>
</dbReference>
<keyword evidence="5 8" id="KW-0812">Transmembrane</keyword>
<keyword evidence="7 8" id="KW-0472">Membrane</keyword>
<keyword evidence="3 10" id="KW-0328">Glycosyltransferase</keyword>
<evidence type="ECO:0000256" key="4">
    <source>
        <dbReference type="ARBA" id="ARBA00022679"/>
    </source>
</evidence>
<evidence type="ECO:0000256" key="2">
    <source>
        <dbReference type="ARBA" id="ARBA00006739"/>
    </source>
</evidence>
<dbReference type="CDD" id="cd04187">
    <property type="entry name" value="DPM1_like_bac"/>
    <property type="match status" value="1"/>
</dbReference>
<evidence type="ECO:0000256" key="7">
    <source>
        <dbReference type="ARBA" id="ARBA00023136"/>
    </source>
</evidence>
<dbReference type="EC" id="2.4.-.-" evidence="10"/>
<comment type="similarity">
    <text evidence="2">Belongs to the glycosyltransferase 2 family.</text>
</comment>
<sequence>MTHASPLLSLVIPAYNEVDSAVEIAEFYRDILAAHPDVDFELIVVDDGSTDGTREALLQTLQGVGAARIVSLSRNFGSHAGLSAGFAHAKGDAALTLSADRQEPLEAIGDFIAEWRDGADIVWGLRAVRAVKKGVGESFAKGFSRIYGANSDVPNYPQEGPSQILVSRPVLDALNAMPELNRNVLAMAAWVGFDQRKIFFEQLPRPHGVSKWTTKRKMKLVVDSFVEFSHAPVEWVAWGGLILGAIGALSLILALVLAFFQPLGAAVALLSGLVLAVGGMILVGIGVLGEYVWRAGDDARRRPVFIVRSVSDVPPPVPSSSSPSSQSGEA</sequence>
<dbReference type="InterPro" id="IPR001173">
    <property type="entry name" value="Glyco_trans_2-like"/>
</dbReference>
<gene>
    <name evidence="10" type="primary">csbB</name>
    <name evidence="10" type="ORF">RS84_03505</name>
</gene>
<dbReference type="Proteomes" id="UP000033900">
    <property type="component" value="Unassembled WGS sequence"/>
</dbReference>
<dbReference type="InterPro" id="IPR029044">
    <property type="entry name" value="Nucleotide-diphossugar_trans"/>
</dbReference>
<comment type="caution">
    <text evidence="10">The sequence shown here is derived from an EMBL/GenBank/DDBJ whole genome shotgun (WGS) entry which is preliminary data.</text>
</comment>
<keyword evidence="6 8" id="KW-1133">Transmembrane helix</keyword>
<evidence type="ECO:0000256" key="3">
    <source>
        <dbReference type="ARBA" id="ARBA00022676"/>
    </source>
</evidence>
<organism evidence="10 11">
    <name type="scientific">Microbacterium hydrocarbonoxydans</name>
    <dbReference type="NCBI Taxonomy" id="273678"/>
    <lineage>
        <taxon>Bacteria</taxon>
        <taxon>Bacillati</taxon>
        <taxon>Actinomycetota</taxon>
        <taxon>Actinomycetes</taxon>
        <taxon>Micrococcales</taxon>
        <taxon>Microbacteriaceae</taxon>
        <taxon>Microbacterium</taxon>
    </lineage>
</organism>
<dbReference type="GO" id="GO:0016757">
    <property type="term" value="F:glycosyltransferase activity"/>
    <property type="evidence" value="ECO:0007669"/>
    <property type="project" value="UniProtKB-KW"/>
</dbReference>
<evidence type="ECO:0000256" key="5">
    <source>
        <dbReference type="ARBA" id="ARBA00022692"/>
    </source>
</evidence>
<dbReference type="STRING" id="273678.RS84_03505"/>
<name>A0A0M2HPL2_9MICO</name>
<evidence type="ECO:0000256" key="6">
    <source>
        <dbReference type="ARBA" id="ARBA00022989"/>
    </source>
</evidence>
<dbReference type="PANTHER" id="PTHR48090">
    <property type="entry name" value="UNDECAPRENYL-PHOSPHATE 4-DEOXY-4-FORMAMIDO-L-ARABINOSE TRANSFERASE-RELATED"/>
    <property type="match status" value="1"/>
</dbReference>
<accession>A0A0M2HPL2</accession>
<evidence type="ECO:0000256" key="1">
    <source>
        <dbReference type="ARBA" id="ARBA00004141"/>
    </source>
</evidence>
<feature type="transmembrane region" description="Helical" evidence="8">
    <location>
        <begin position="235"/>
        <end position="260"/>
    </location>
</feature>
<dbReference type="InterPro" id="IPR050256">
    <property type="entry name" value="Glycosyltransferase_2"/>
</dbReference>
<feature type="transmembrane region" description="Helical" evidence="8">
    <location>
        <begin position="266"/>
        <end position="293"/>
    </location>
</feature>
<evidence type="ECO:0000313" key="10">
    <source>
        <dbReference type="EMBL" id="KJL46863.1"/>
    </source>
</evidence>
<keyword evidence="4 10" id="KW-0808">Transferase</keyword>
<proteinExistence type="inferred from homology"/>
<dbReference type="Pfam" id="PF00535">
    <property type="entry name" value="Glycos_transf_2"/>
    <property type="match status" value="1"/>
</dbReference>
<dbReference type="Gene3D" id="3.90.550.10">
    <property type="entry name" value="Spore Coat Polysaccharide Biosynthesis Protein SpsA, Chain A"/>
    <property type="match status" value="1"/>
</dbReference>
<reference evidence="10 11" key="1">
    <citation type="submission" date="2015-02" db="EMBL/GenBank/DDBJ databases">
        <title>Draft genome sequences of ten Microbacterium spp. with emphasis on heavy metal contaminated environments.</title>
        <authorList>
            <person name="Corretto E."/>
        </authorList>
    </citation>
    <scope>NUCLEOTIDE SEQUENCE [LARGE SCALE GENOMIC DNA]</scope>
    <source>
        <strain evidence="10 11">SA35</strain>
    </source>
</reference>
<evidence type="ECO:0000256" key="8">
    <source>
        <dbReference type="SAM" id="Phobius"/>
    </source>
</evidence>
<feature type="domain" description="Glycosyltransferase 2-like" evidence="9">
    <location>
        <begin position="9"/>
        <end position="133"/>
    </location>
</feature>
<dbReference type="PANTHER" id="PTHR48090:SF1">
    <property type="entry name" value="PROPHAGE BACTOPRENOL GLUCOSYL TRANSFERASE HOMOLOG"/>
    <property type="match status" value="1"/>
</dbReference>